<protein>
    <recommendedName>
        <fullName evidence="1">Reverse transcriptase domain-containing protein</fullName>
    </recommendedName>
</protein>
<dbReference type="GO" id="GO:0071897">
    <property type="term" value="P:DNA biosynthetic process"/>
    <property type="evidence" value="ECO:0007669"/>
    <property type="project" value="UniProtKB-ARBA"/>
</dbReference>
<feature type="domain" description="Reverse transcriptase" evidence="1">
    <location>
        <begin position="114"/>
        <end position="241"/>
    </location>
</feature>
<evidence type="ECO:0000259" key="1">
    <source>
        <dbReference type="Pfam" id="PF00078"/>
    </source>
</evidence>
<feature type="non-terminal residue" evidence="2">
    <location>
        <position position="247"/>
    </location>
</feature>
<sequence>MPDSFNDYCIDIGKEVVDSFSNAHNLDCITYLNSANPPKTCLKWHTIGKNDLINIVRSMKNSKSEDLFGLSNNVIKELAPALLDPLLYIINLIFQYNVFPECLKITKTIPIFKKGNKNCASNYRPISIVPVISKIIETCMKFQLFNHLNLNKIISSSQYGFRPNLSTTTAVESVISDILESFESKEYLGLTLVDLTKAFDSVCHQLLLCKLNYYGVEEPQLNLFKTYLTGRKQKVVINGNESSFQEI</sequence>
<reference evidence="2" key="1">
    <citation type="submission" date="2015-11" db="EMBL/GenBank/DDBJ databases">
        <title>De novo transcriptome assembly of four potential Pierce s Disease insect vectors from Arizona vineyards.</title>
        <authorList>
            <person name="Tassone E.E."/>
        </authorList>
    </citation>
    <scope>NUCLEOTIDE SEQUENCE</scope>
</reference>
<dbReference type="AlphaFoldDB" id="A0A1B6MHG6"/>
<dbReference type="InterPro" id="IPR000477">
    <property type="entry name" value="RT_dom"/>
</dbReference>
<dbReference type="PANTHER" id="PTHR19446">
    <property type="entry name" value="REVERSE TRANSCRIPTASES"/>
    <property type="match status" value="1"/>
</dbReference>
<evidence type="ECO:0000313" key="2">
    <source>
        <dbReference type="EMBL" id="JAT35356.1"/>
    </source>
</evidence>
<dbReference type="InterPro" id="IPR043502">
    <property type="entry name" value="DNA/RNA_pol_sf"/>
</dbReference>
<dbReference type="EMBL" id="GEBQ01004621">
    <property type="protein sequence ID" value="JAT35356.1"/>
    <property type="molecule type" value="Transcribed_RNA"/>
</dbReference>
<organism evidence="2">
    <name type="scientific">Graphocephala atropunctata</name>
    <dbReference type="NCBI Taxonomy" id="36148"/>
    <lineage>
        <taxon>Eukaryota</taxon>
        <taxon>Metazoa</taxon>
        <taxon>Ecdysozoa</taxon>
        <taxon>Arthropoda</taxon>
        <taxon>Hexapoda</taxon>
        <taxon>Insecta</taxon>
        <taxon>Pterygota</taxon>
        <taxon>Neoptera</taxon>
        <taxon>Paraneoptera</taxon>
        <taxon>Hemiptera</taxon>
        <taxon>Auchenorrhyncha</taxon>
        <taxon>Membracoidea</taxon>
        <taxon>Cicadellidae</taxon>
        <taxon>Cicadellinae</taxon>
        <taxon>Cicadellini</taxon>
        <taxon>Graphocephala</taxon>
    </lineage>
</organism>
<dbReference type="Pfam" id="PF00078">
    <property type="entry name" value="RVT_1"/>
    <property type="match status" value="1"/>
</dbReference>
<accession>A0A1B6MHG6</accession>
<gene>
    <name evidence="2" type="ORF">g.43159</name>
</gene>
<dbReference type="CDD" id="cd01650">
    <property type="entry name" value="RT_nLTR_like"/>
    <property type="match status" value="1"/>
</dbReference>
<name>A0A1B6MHG6_9HEMI</name>
<dbReference type="SUPFAM" id="SSF56672">
    <property type="entry name" value="DNA/RNA polymerases"/>
    <property type="match status" value="1"/>
</dbReference>
<proteinExistence type="predicted"/>